<dbReference type="Proteomes" id="UP001189624">
    <property type="component" value="Chromosome 8"/>
</dbReference>
<reference evidence="1" key="1">
    <citation type="submission" date="2023-10" db="EMBL/GenBank/DDBJ databases">
        <authorList>
            <person name="Domelevo Entfellner J.-B."/>
        </authorList>
    </citation>
    <scope>NUCLEOTIDE SEQUENCE</scope>
</reference>
<sequence>MVPPADFSSGRYALLHSPFIDPSHFRSVLPTGNFTTVIPSSCTWRNVSGVGAVWSLLPGLQIGTSLKKRWGLTLLDVDVLLDFPPCIGFFGKGKDTAIQKKHTHCSEVHAGLALLPSCGLCSSSEFLS</sequence>
<dbReference type="EMBL" id="OY731405">
    <property type="protein sequence ID" value="CAJ1970707.1"/>
    <property type="molecule type" value="Genomic_DNA"/>
</dbReference>
<protein>
    <submittedName>
        <fullName evidence="1">Uncharacterized protein</fullName>
    </submittedName>
</protein>
<evidence type="ECO:0000313" key="2">
    <source>
        <dbReference type="Proteomes" id="UP001189624"/>
    </source>
</evidence>
<keyword evidence="2" id="KW-1185">Reference proteome</keyword>
<proteinExistence type="predicted"/>
<organism evidence="1 2">
    <name type="scientific">Sphenostylis stenocarpa</name>
    <dbReference type="NCBI Taxonomy" id="92480"/>
    <lineage>
        <taxon>Eukaryota</taxon>
        <taxon>Viridiplantae</taxon>
        <taxon>Streptophyta</taxon>
        <taxon>Embryophyta</taxon>
        <taxon>Tracheophyta</taxon>
        <taxon>Spermatophyta</taxon>
        <taxon>Magnoliopsida</taxon>
        <taxon>eudicotyledons</taxon>
        <taxon>Gunneridae</taxon>
        <taxon>Pentapetalae</taxon>
        <taxon>rosids</taxon>
        <taxon>fabids</taxon>
        <taxon>Fabales</taxon>
        <taxon>Fabaceae</taxon>
        <taxon>Papilionoideae</taxon>
        <taxon>50 kb inversion clade</taxon>
        <taxon>NPAAA clade</taxon>
        <taxon>indigoferoid/millettioid clade</taxon>
        <taxon>Phaseoleae</taxon>
        <taxon>Sphenostylis</taxon>
    </lineage>
</organism>
<dbReference type="Gramene" id="rna-AYBTSS11_LOCUS22693">
    <property type="protein sequence ID" value="CAJ1970707.1"/>
    <property type="gene ID" value="gene-AYBTSS11_LOCUS22693"/>
</dbReference>
<name>A0AA86SQR0_9FABA</name>
<accession>A0AA86SQR0</accession>
<evidence type="ECO:0000313" key="1">
    <source>
        <dbReference type="EMBL" id="CAJ1970707.1"/>
    </source>
</evidence>
<dbReference type="AlphaFoldDB" id="A0AA86SQR0"/>
<gene>
    <name evidence="1" type="ORF">AYBTSS11_LOCUS22693</name>
</gene>